<dbReference type="AlphaFoldDB" id="A0A1F4VR65"/>
<feature type="non-terminal residue" evidence="3">
    <location>
        <position position="1"/>
    </location>
</feature>
<dbReference type="EMBL" id="MEVL01000037">
    <property type="protein sequence ID" value="OGC59687.1"/>
    <property type="molecule type" value="Genomic_DNA"/>
</dbReference>
<reference evidence="3 4" key="1">
    <citation type="journal article" date="2016" name="Nat. Commun.">
        <title>Thousands of microbial genomes shed light on interconnected biogeochemical processes in an aquifer system.</title>
        <authorList>
            <person name="Anantharaman K."/>
            <person name="Brown C.T."/>
            <person name="Hug L.A."/>
            <person name="Sharon I."/>
            <person name="Castelle C.J."/>
            <person name="Probst A.J."/>
            <person name="Thomas B.C."/>
            <person name="Singh A."/>
            <person name="Wilkins M.J."/>
            <person name="Karaoz U."/>
            <person name="Brodie E.L."/>
            <person name="Williams K.H."/>
            <person name="Hubbard S.S."/>
            <person name="Banfield J.F."/>
        </authorList>
    </citation>
    <scope>NUCLEOTIDE SEQUENCE [LARGE SCALE GENOMIC DNA]</scope>
</reference>
<feature type="domain" description="Peptidase MA-like" evidence="2">
    <location>
        <begin position="72"/>
        <end position="255"/>
    </location>
</feature>
<protein>
    <recommendedName>
        <fullName evidence="2">Peptidase MA-like domain-containing protein</fullName>
    </recommendedName>
</protein>
<comment type="caution">
    <text evidence="3">The sequence shown here is derived from an EMBL/GenBank/DDBJ whole genome shotgun (WGS) entry which is preliminary data.</text>
</comment>
<feature type="transmembrane region" description="Helical" evidence="1">
    <location>
        <begin position="272"/>
        <end position="298"/>
    </location>
</feature>
<evidence type="ECO:0000313" key="4">
    <source>
        <dbReference type="Proteomes" id="UP000176967"/>
    </source>
</evidence>
<evidence type="ECO:0000313" key="3">
    <source>
        <dbReference type="EMBL" id="OGC59687.1"/>
    </source>
</evidence>
<organism evidence="3 4">
    <name type="scientific">candidate division WWE3 bacterium RIFCSPLOWO2_01_FULL_53_14</name>
    <dbReference type="NCBI Taxonomy" id="1802628"/>
    <lineage>
        <taxon>Bacteria</taxon>
        <taxon>Katanobacteria</taxon>
    </lineage>
</organism>
<name>A0A1F4VR65_UNCKA</name>
<dbReference type="InterPro" id="IPR039568">
    <property type="entry name" value="Peptidase_MA-like_dom"/>
</dbReference>
<keyword evidence="1" id="KW-0812">Transmembrane</keyword>
<sequence length="303" mass="34024">SLTSGQIPPASEVSYFWRIGDSRGQVLRTQEQSFRYLDQRFSWKSETRDDVTVFWYGRDQFGDQLLSQTERSLAVIEDRLGISQSQPVRIVVYQNWNDMRPAVVERWGENQVVSLGVAMNAQTAVLFLHGSWERTLTHELTHVLTSQFTEGPYSRLPFWLSEGLATYTEGGVRNGTQNPLSIGLLSSGPTRKEDIDPAYAQAQSLVTFLIREHGGSANIRSLLATIAQGVTIDDALNAVYGFDRQGLERQWREWIGEPTEEVPPSAPDRPQLLTMIVISGLILLLSLVMLVVLLITLFKKPAS</sequence>
<dbReference type="Proteomes" id="UP000176967">
    <property type="component" value="Unassembled WGS sequence"/>
</dbReference>
<keyword evidence="1" id="KW-0472">Membrane</keyword>
<evidence type="ECO:0000259" key="2">
    <source>
        <dbReference type="Pfam" id="PF13485"/>
    </source>
</evidence>
<accession>A0A1F4VR65</accession>
<proteinExistence type="predicted"/>
<gene>
    <name evidence="3" type="ORF">A2890_02170</name>
</gene>
<evidence type="ECO:0000256" key="1">
    <source>
        <dbReference type="SAM" id="Phobius"/>
    </source>
</evidence>
<dbReference type="Pfam" id="PF13485">
    <property type="entry name" value="Peptidase_MA_2"/>
    <property type="match status" value="1"/>
</dbReference>
<keyword evidence="1" id="KW-1133">Transmembrane helix</keyword>